<accession>A0A7R8CQA5</accession>
<sequence length="116" mass="13081">MQGSAKKGSRNEGRDVDSFLALGSTARRNRCINPESLKPPDEPATKLSFSITLDVFVYINVSTTYNELNEAVDILADLKKPLFKLKRSIFLAFPELQFSQVKKNSWYLTPLSVKIL</sequence>
<reference evidence="1" key="1">
    <citation type="submission" date="2021-02" db="EMBL/GenBank/DDBJ databases">
        <authorList>
            <person name="Bekaert M."/>
        </authorList>
    </citation>
    <scope>NUCLEOTIDE SEQUENCE</scope>
    <source>
        <strain evidence="1">IoA-00</strain>
    </source>
</reference>
<gene>
    <name evidence="1" type="ORF">LSAA_5929</name>
</gene>
<proteinExistence type="predicted"/>
<dbReference type="AlphaFoldDB" id="A0A7R8CQA5"/>
<evidence type="ECO:0000313" key="1">
    <source>
        <dbReference type="EMBL" id="CAF2857880.1"/>
    </source>
</evidence>
<dbReference type="Proteomes" id="UP000675881">
    <property type="component" value="Chromosome 15"/>
</dbReference>
<organism evidence="1 2">
    <name type="scientific">Lepeophtheirus salmonis</name>
    <name type="common">Salmon louse</name>
    <name type="synonym">Caligus salmonis</name>
    <dbReference type="NCBI Taxonomy" id="72036"/>
    <lineage>
        <taxon>Eukaryota</taxon>
        <taxon>Metazoa</taxon>
        <taxon>Ecdysozoa</taxon>
        <taxon>Arthropoda</taxon>
        <taxon>Crustacea</taxon>
        <taxon>Multicrustacea</taxon>
        <taxon>Hexanauplia</taxon>
        <taxon>Copepoda</taxon>
        <taxon>Siphonostomatoida</taxon>
        <taxon>Caligidae</taxon>
        <taxon>Lepeophtheirus</taxon>
    </lineage>
</organism>
<name>A0A7R8CQA5_LEPSM</name>
<protein>
    <submittedName>
        <fullName evidence="1">(salmon louse) hypothetical protein</fullName>
    </submittedName>
</protein>
<evidence type="ECO:0000313" key="2">
    <source>
        <dbReference type="Proteomes" id="UP000675881"/>
    </source>
</evidence>
<keyword evidence="2" id="KW-1185">Reference proteome</keyword>
<dbReference type="EMBL" id="HG994594">
    <property type="protein sequence ID" value="CAF2857880.1"/>
    <property type="molecule type" value="Genomic_DNA"/>
</dbReference>